<evidence type="ECO:0000256" key="7">
    <source>
        <dbReference type="ARBA" id="ARBA00022679"/>
    </source>
</evidence>
<dbReference type="Gene3D" id="3.40.50.2000">
    <property type="entry name" value="Glycogen Phosphorylase B"/>
    <property type="match status" value="1"/>
</dbReference>
<dbReference type="KEGG" id="gba:J421_3224"/>
<evidence type="ECO:0000256" key="4">
    <source>
        <dbReference type="ARBA" id="ARBA00022516"/>
    </source>
</evidence>
<dbReference type="STRING" id="861299.J421_3224"/>
<evidence type="ECO:0000256" key="10">
    <source>
        <dbReference type="NCBIfam" id="TIGR00215"/>
    </source>
</evidence>
<proteinExistence type="predicted"/>
<evidence type="ECO:0000256" key="6">
    <source>
        <dbReference type="ARBA" id="ARBA00022676"/>
    </source>
</evidence>
<keyword evidence="7" id="KW-0808">Transferase</keyword>
<evidence type="ECO:0000256" key="1">
    <source>
        <dbReference type="ARBA" id="ARBA00002056"/>
    </source>
</evidence>
<dbReference type="InParanoid" id="W0RJ21"/>
<dbReference type="Proteomes" id="UP000019151">
    <property type="component" value="Chromosome"/>
</dbReference>
<dbReference type="SUPFAM" id="SSF53756">
    <property type="entry name" value="UDP-Glycosyltransferase/glycogen phosphorylase"/>
    <property type="match status" value="1"/>
</dbReference>
<keyword evidence="12" id="KW-1185">Reference proteome</keyword>
<dbReference type="RefSeq" id="WP_025412227.1">
    <property type="nucleotide sequence ID" value="NZ_CP007128.1"/>
</dbReference>
<evidence type="ECO:0000256" key="8">
    <source>
        <dbReference type="ARBA" id="ARBA00023098"/>
    </source>
</evidence>
<dbReference type="InterPro" id="IPR003835">
    <property type="entry name" value="Glyco_trans_19"/>
</dbReference>
<evidence type="ECO:0000256" key="3">
    <source>
        <dbReference type="ARBA" id="ARBA00020902"/>
    </source>
</evidence>
<gene>
    <name evidence="11" type="ORF">J421_3224</name>
</gene>
<dbReference type="NCBIfam" id="TIGR00215">
    <property type="entry name" value="lpxB"/>
    <property type="match status" value="1"/>
</dbReference>
<dbReference type="Pfam" id="PF02684">
    <property type="entry name" value="LpxB"/>
    <property type="match status" value="1"/>
</dbReference>
<protein>
    <recommendedName>
        <fullName evidence="3 10">Lipid-A-disaccharide synthase</fullName>
        <ecNumber evidence="2 10">2.4.1.182</ecNumber>
    </recommendedName>
</protein>
<organism evidence="11 12">
    <name type="scientific">Gemmatirosa kalamazoonensis</name>
    <dbReference type="NCBI Taxonomy" id="861299"/>
    <lineage>
        <taxon>Bacteria</taxon>
        <taxon>Pseudomonadati</taxon>
        <taxon>Gemmatimonadota</taxon>
        <taxon>Gemmatimonadia</taxon>
        <taxon>Gemmatimonadales</taxon>
        <taxon>Gemmatimonadaceae</taxon>
        <taxon>Gemmatirosa</taxon>
    </lineage>
</organism>
<dbReference type="eggNOG" id="COG0763">
    <property type="taxonomic scope" value="Bacteria"/>
</dbReference>
<evidence type="ECO:0000256" key="5">
    <source>
        <dbReference type="ARBA" id="ARBA00022556"/>
    </source>
</evidence>
<reference evidence="11 12" key="1">
    <citation type="journal article" date="2014" name="Genome Announc.">
        <title>Genome Sequence and Methylome of Soil Bacterium Gemmatirosa kalamazoonensis KBS708T, a Member of the Rarely Cultivated Gemmatimonadetes Phylum.</title>
        <authorList>
            <person name="Debruyn J.M."/>
            <person name="Radosevich M."/>
            <person name="Wommack K.E."/>
            <person name="Polson S.W."/>
            <person name="Hauser L.J."/>
            <person name="Fawaz M.N."/>
            <person name="Korlach J."/>
            <person name="Tsai Y.C."/>
        </authorList>
    </citation>
    <scope>NUCLEOTIDE SEQUENCE [LARGE SCALE GENOMIC DNA]</scope>
    <source>
        <strain evidence="11 12">KBS708</strain>
    </source>
</reference>
<dbReference type="PATRIC" id="fig|861299.3.peg.3277"/>
<dbReference type="GO" id="GO:0009245">
    <property type="term" value="P:lipid A biosynthetic process"/>
    <property type="evidence" value="ECO:0007669"/>
    <property type="project" value="UniProtKB-UniRule"/>
</dbReference>
<evidence type="ECO:0000313" key="11">
    <source>
        <dbReference type="EMBL" id="AHG90761.1"/>
    </source>
</evidence>
<accession>W0RJ21</accession>
<sequence>MPNGRREVLFVAGEASGDLHAAGVARELKRLRPELHLAGVGGRHLQAAGVELLEDAERLAVMGFVEVLKHVPAHYALLRRLRARLRGGSVALLVLVDYPGFNMRLAAEARRAGVPVLYFITPQVWAWRKNRLRNMARVITKAAVILPFEEKLLRDHGIDATFVGHPMLDRAQSLPTQSEARAELGLPQDGKVLALFPGSRMQEIERHLDDFVATARRLETEVRGLRVVVSLAPTVRIDPARCPYPMVDSGSLLLLRAATAALCKSGTTTLEAAVAGCPLVVAYRTSRWTYEVARRVVEIPRIGLVNVVAAREVAKEFVQDAVQPEAMAAALKPLLCNAGDQQRMRVQLARVRSMLGRPGADVRVAEIASGMVA</sequence>
<dbReference type="PANTHER" id="PTHR30372:SF4">
    <property type="entry name" value="LIPID-A-DISACCHARIDE SYNTHASE, MITOCHONDRIAL-RELATED"/>
    <property type="match status" value="1"/>
</dbReference>
<keyword evidence="8" id="KW-0443">Lipid metabolism</keyword>
<evidence type="ECO:0000256" key="9">
    <source>
        <dbReference type="ARBA" id="ARBA00048975"/>
    </source>
</evidence>
<dbReference type="EC" id="2.4.1.182" evidence="2 10"/>
<comment type="function">
    <text evidence="1">Condensation of UDP-2,3-diacylglucosamine and 2,3-diacylglucosamine-1-phosphate to form lipid A disaccharide, a precursor of lipid A, a phosphorylated glycolipid that anchors the lipopolysaccharide to the outer membrane of the cell.</text>
</comment>
<dbReference type="GO" id="GO:0016020">
    <property type="term" value="C:membrane"/>
    <property type="evidence" value="ECO:0007669"/>
    <property type="project" value="GOC"/>
</dbReference>
<dbReference type="EMBL" id="CP007128">
    <property type="protein sequence ID" value="AHG90761.1"/>
    <property type="molecule type" value="Genomic_DNA"/>
</dbReference>
<comment type="catalytic activity">
    <reaction evidence="9">
        <text>a lipid X + a UDP-2-N,3-O-bis[(3R)-3-hydroxyacyl]-alpha-D-glucosamine = a lipid A disaccharide + UDP + H(+)</text>
        <dbReference type="Rhea" id="RHEA:67828"/>
        <dbReference type="ChEBI" id="CHEBI:15378"/>
        <dbReference type="ChEBI" id="CHEBI:58223"/>
        <dbReference type="ChEBI" id="CHEBI:137748"/>
        <dbReference type="ChEBI" id="CHEBI:176338"/>
        <dbReference type="ChEBI" id="CHEBI:176343"/>
        <dbReference type="EC" id="2.4.1.182"/>
    </reaction>
</comment>
<dbReference type="PANTHER" id="PTHR30372">
    <property type="entry name" value="LIPID-A-DISACCHARIDE SYNTHASE"/>
    <property type="match status" value="1"/>
</dbReference>
<keyword evidence="4" id="KW-0444">Lipid biosynthesis</keyword>
<dbReference type="GO" id="GO:0008915">
    <property type="term" value="F:lipid-A-disaccharide synthase activity"/>
    <property type="evidence" value="ECO:0007669"/>
    <property type="project" value="UniProtKB-UniRule"/>
</dbReference>
<dbReference type="HOGENOM" id="CLU_036577_3_1_0"/>
<dbReference type="OrthoDB" id="9801642at2"/>
<keyword evidence="6" id="KW-0328">Glycosyltransferase</keyword>
<evidence type="ECO:0000313" key="12">
    <source>
        <dbReference type="Proteomes" id="UP000019151"/>
    </source>
</evidence>
<dbReference type="GO" id="GO:0005543">
    <property type="term" value="F:phospholipid binding"/>
    <property type="evidence" value="ECO:0007669"/>
    <property type="project" value="TreeGrafter"/>
</dbReference>
<evidence type="ECO:0000256" key="2">
    <source>
        <dbReference type="ARBA" id="ARBA00012687"/>
    </source>
</evidence>
<keyword evidence="5" id="KW-0441">Lipid A biosynthesis</keyword>
<name>W0RJ21_9BACT</name>
<dbReference type="AlphaFoldDB" id="W0RJ21"/>